<feature type="region of interest" description="Disordered" evidence="1">
    <location>
        <begin position="174"/>
        <end position="197"/>
    </location>
</feature>
<gene>
    <name evidence="2" type="ORF">EGH21_03230</name>
</gene>
<dbReference type="RefSeq" id="WP_220617025.1">
    <property type="nucleotide sequence ID" value="NZ_RKLR01000001.1"/>
</dbReference>
<dbReference type="PROSITE" id="PS51318">
    <property type="entry name" value="TAT"/>
    <property type="match status" value="1"/>
</dbReference>
<dbReference type="EMBL" id="RKLR01000001">
    <property type="protein sequence ID" value="MBX0322039.1"/>
    <property type="molecule type" value="Genomic_DNA"/>
</dbReference>
<protein>
    <submittedName>
        <fullName evidence="2">Uncharacterized protein</fullName>
    </submittedName>
</protein>
<organism evidence="2 3">
    <name type="scientific">Haloarcula rubra</name>
    <dbReference type="NCBI Taxonomy" id="2487747"/>
    <lineage>
        <taxon>Archaea</taxon>
        <taxon>Methanobacteriati</taxon>
        <taxon>Methanobacteriota</taxon>
        <taxon>Stenosarchaea group</taxon>
        <taxon>Halobacteria</taxon>
        <taxon>Halobacteriales</taxon>
        <taxon>Haloarculaceae</taxon>
        <taxon>Haloarcula</taxon>
    </lineage>
</organism>
<reference evidence="2 3" key="1">
    <citation type="submission" date="2021-06" db="EMBL/GenBank/DDBJ databases">
        <title>Halomicroarcula sp. a new haloarchaeum isolated from saline soil.</title>
        <authorList>
            <person name="Duran-Viseras A."/>
            <person name="Sanchez-Porro C."/>
            <person name="Ventosa A."/>
        </authorList>
    </citation>
    <scope>NUCLEOTIDE SEQUENCE [LARGE SCALE GENOMIC DNA]</scope>
    <source>
        <strain evidence="2 3">F13</strain>
    </source>
</reference>
<sequence>MPSRRRILTALSSGAAAALAGCQFDTDAAPPPTVDGDDGRTVEDYEAKHVRNTDGAVLYTRRDTIPTETDDAERALRGSDHLVTRASFEEATFGSVPEARELRSFVGETDFETHAVYLFTTAVDACHEIRITSMQQDRDGDPHGHFCQARRPADVACSTDDTDSVGIAIRFPFTGEQTSGHGTGMSSHCRGPDEPVPFTADVVARNGSDGS</sequence>
<proteinExistence type="predicted"/>
<name>A0AAW4PLN9_9EURY</name>
<comment type="caution">
    <text evidence="2">The sequence shown here is derived from an EMBL/GenBank/DDBJ whole genome shotgun (WGS) entry which is preliminary data.</text>
</comment>
<dbReference type="PROSITE" id="PS51257">
    <property type="entry name" value="PROKAR_LIPOPROTEIN"/>
    <property type="match status" value="1"/>
</dbReference>
<keyword evidence="3" id="KW-1185">Reference proteome</keyword>
<dbReference type="AlphaFoldDB" id="A0AAW4PLN9"/>
<evidence type="ECO:0000313" key="2">
    <source>
        <dbReference type="EMBL" id="MBX0322039.1"/>
    </source>
</evidence>
<dbReference type="Proteomes" id="UP001430377">
    <property type="component" value="Unassembled WGS sequence"/>
</dbReference>
<feature type="compositionally biased region" description="Polar residues" evidence="1">
    <location>
        <begin position="175"/>
        <end position="186"/>
    </location>
</feature>
<dbReference type="InterPro" id="IPR006311">
    <property type="entry name" value="TAT_signal"/>
</dbReference>
<evidence type="ECO:0000313" key="3">
    <source>
        <dbReference type="Proteomes" id="UP001430377"/>
    </source>
</evidence>
<accession>A0AAW4PLN9</accession>
<evidence type="ECO:0000256" key="1">
    <source>
        <dbReference type="SAM" id="MobiDB-lite"/>
    </source>
</evidence>